<dbReference type="OrthoDB" id="5149030at2759"/>
<dbReference type="EMBL" id="MTYI01000027">
    <property type="protein sequence ID" value="PNP57458.1"/>
    <property type="molecule type" value="Genomic_DNA"/>
</dbReference>
<sequence>MRNFTPECTLPPNGTYSGYVHGVNTRSTLEIVWSCIGIIILSTWSILHLDLPADVVAESTGEQICKQIYLLWRKVFWMGLKLFSPEFAATGCARKIFATRSNSAMLEQLAHLDGVPWSLKHTILVDMGGIALRFLPPSTGGTPTPEPGTQRTSPNDEERPNLPPSTGATPTPSPNMQRILPEDEARPEFIVDFCRRQDRLLKWCGKIPWDLWECHVKHASKMEIDRRPSTRTALQTPADPESQPTKLVFSEADVAALAGNIWILDSKQLAIARKRGIIREMPKIKEEAIDDKSKSDGLVKIIAVLQVLWLVVQLVVRTIDDLHFTQLEITTVAFAATAVIIYSIDFIKPKDVNVPFYIDIEEAVEYEDFVAIAEAAPFAYMQGKRYYMPTSTLHDLIDYSDRSMVSATGIITTKTRETTNSGNTDSQEISQGSVPPPNNAQGSYTCYRDPKNRNCQICYQWRKFTLNKRSEKNRCSWRNPYKLSPKAADIFSLMIGFASATSFGGVHLFAWNSDFPTDVERLLWRISAPMTIVLPYIYIATHIPHIGSTVADIRQQRKTLMNIVLGCIAICYIPCRLFLVTESFRALYFLPSEAFKATPAVMSIPHLG</sequence>
<feature type="region of interest" description="Disordered" evidence="1">
    <location>
        <begin position="414"/>
        <end position="445"/>
    </location>
</feature>
<dbReference type="PANTHER" id="PTHR35043">
    <property type="entry name" value="TRANSCRIPTION FACTOR DOMAIN-CONTAINING PROTEIN"/>
    <property type="match status" value="1"/>
</dbReference>
<dbReference type="AlphaFoldDB" id="A0A2K0UI44"/>
<keyword evidence="2" id="KW-1133">Transmembrane helix</keyword>
<protein>
    <submittedName>
        <fullName evidence="3">Uncharacterized protein</fullName>
    </submittedName>
</protein>
<evidence type="ECO:0000313" key="4">
    <source>
        <dbReference type="Proteomes" id="UP000236290"/>
    </source>
</evidence>
<feature type="compositionally biased region" description="Low complexity" evidence="1">
    <location>
        <begin position="136"/>
        <end position="152"/>
    </location>
</feature>
<organism evidence="3 4">
    <name type="scientific">Trichoderma harzianum</name>
    <name type="common">Hypocrea lixii</name>
    <dbReference type="NCBI Taxonomy" id="5544"/>
    <lineage>
        <taxon>Eukaryota</taxon>
        <taxon>Fungi</taxon>
        <taxon>Dikarya</taxon>
        <taxon>Ascomycota</taxon>
        <taxon>Pezizomycotina</taxon>
        <taxon>Sordariomycetes</taxon>
        <taxon>Hypocreomycetidae</taxon>
        <taxon>Hypocreales</taxon>
        <taxon>Hypocreaceae</taxon>
        <taxon>Trichoderma</taxon>
    </lineage>
</organism>
<feature type="compositionally biased region" description="Polar residues" evidence="1">
    <location>
        <begin position="420"/>
        <end position="444"/>
    </location>
</feature>
<comment type="caution">
    <text evidence="3">The sequence shown here is derived from an EMBL/GenBank/DDBJ whole genome shotgun (WGS) entry which is preliminary data.</text>
</comment>
<dbReference type="PANTHER" id="PTHR35043:SF7">
    <property type="entry name" value="TRANSCRIPTION FACTOR DOMAIN-CONTAINING PROTEIN"/>
    <property type="match status" value="1"/>
</dbReference>
<reference evidence="3 4" key="1">
    <citation type="submission" date="2017-02" db="EMBL/GenBank/DDBJ databases">
        <title>Genomes of Trichoderma spp. with biocontrol activity.</title>
        <authorList>
            <person name="Gardiner D."/>
            <person name="Kazan K."/>
            <person name="Vos C."/>
            <person name="Harvey P."/>
        </authorList>
    </citation>
    <scope>NUCLEOTIDE SEQUENCE [LARGE SCALE GENOMIC DNA]</scope>
    <source>
        <strain evidence="3 4">Tr1</strain>
    </source>
</reference>
<feature type="region of interest" description="Disordered" evidence="1">
    <location>
        <begin position="136"/>
        <end position="178"/>
    </location>
</feature>
<evidence type="ECO:0000256" key="2">
    <source>
        <dbReference type="SAM" id="Phobius"/>
    </source>
</evidence>
<gene>
    <name evidence="3" type="ORF">THARTR1_02456</name>
</gene>
<proteinExistence type="predicted"/>
<feature type="transmembrane region" description="Helical" evidence="2">
    <location>
        <begin position="490"/>
        <end position="510"/>
    </location>
</feature>
<evidence type="ECO:0000256" key="1">
    <source>
        <dbReference type="SAM" id="MobiDB-lite"/>
    </source>
</evidence>
<feature type="transmembrane region" description="Helical" evidence="2">
    <location>
        <begin position="522"/>
        <end position="539"/>
    </location>
</feature>
<name>A0A2K0UI44_TRIHA</name>
<dbReference type="Proteomes" id="UP000236290">
    <property type="component" value="Unassembled WGS sequence"/>
</dbReference>
<evidence type="ECO:0000313" key="3">
    <source>
        <dbReference type="EMBL" id="PNP57458.1"/>
    </source>
</evidence>
<accession>A0A2K0UI44</accession>
<keyword evidence="2" id="KW-0812">Transmembrane</keyword>
<feature type="transmembrane region" description="Helical" evidence="2">
    <location>
        <begin position="560"/>
        <end position="579"/>
    </location>
</feature>
<keyword evidence="2" id="KW-0472">Membrane</keyword>